<dbReference type="Pfam" id="PF01250">
    <property type="entry name" value="Ribosomal_S6"/>
    <property type="match status" value="1"/>
</dbReference>
<dbReference type="STRING" id="1802730.A2591_00605"/>
<dbReference type="SUPFAM" id="SSF54995">
    <property type="entry name" value="Ribosomal protein S6"/>
    <property type="match status" value="1"/>
</dbReference>
<dbReference type="InterPro" id="IPR035980">
    <property type="entry name" value="Ribosomal_bS6_sf"/>
</dbReference>
<dbReference type="Gene3D" id="3.30.70.60">
    <property type="match status" value="1"/>
</dbReference>
<dbReference type="InterPro" id="IPR020814">
    <property type="entry name" value="Ribosomal_S6_plastid/chlpt"/>
</dbReference>
<reference evidence="4 5" key="1">
    <citation type="journal article" date="2016" name="Nat. Commun.">
        <title>Thousands of microbial genomes shed light on interconnected biogeochemical processes in an aquifer system.</title>
        <authorList>
            <person name="Anantharaman K."/>
            <person name="Brown C.T."/>
            <person name="Hug L.A."/>
            <person name="Sharon I."/>
            <person name="Castelle C.J."/>
            <person name="Probst A.J."/>
            <person name="Thomas B.C."/>
            <person name="Singh A."/>
            <person name="Wilkins M.J."/>
            <person name="Karaoz U."/>
            <person name="Brodie E.L."/>
            <person name="Williams K.H."/>
            <person name="Hubbard S.S."/>
            <person name="Banfield J.F."/>
        </authorList>
    </citation>
    <scope>NUCLEOTIDE SEQUENCE [LARGE SCALE GENOMIC DNA]</scope>
</reference>
<dbReference type="GO" id="GO:0019843">
    <property type="term" value="F:rRNA binding"/>
    <property type="evidence" value="ECO:0007669"/>
    <property type="project" value="InterPro"/>
</dbReference>
<evidence type="ECO:0000313" key="4">
    <source>
        <dbReference type="EMBL" id="OHA85798.1"/>
    </source>
</evidence>
<dbReference type="CDD" id="cd00473">
    <property type="entry name" value="bS6"/>
    <property type="match status" value="1"/>
</dbReference>
<evidence type="ECO:0000313" key="5">
    <source>
        <dbReference type="Proteomes" id="UP000178168"/>
    </source>
</evidence>
<dbReference type="GO" id="GO:0006412">
    <property type="term" value="P:translation"/>
    <property type="evidence" value="ECO:0007669"/>
    <property type="project" value="InterPro"/>
</dbReference>
<evidence type="ECO:0000256" key="2">
    <source>
        <dbReference type="ARBA" id="ARBA00035294"/>
    </source>
</evidence>
<gene>
    <name evidence="4" type="ORF">A2591_00605</name>
</gene>
<dbReference type="EMBL" id="MHUZ01000016">
    <property type="protein sequence ID" value="OHA85798.1"/>
    <property type="molecule type" value="Genomic_DNA"/>
</dbReference>
<comment type="similarity">
    <text evidence="1">Belongs to the bacterial ribosomal protein bS6 family.</text>
</comment>
<accession>A0A1G2SM73</accession>
<dbReference type="GO" id="GO:0003735">
    <property type="term" value="F:structural constituent of ribosome"/>
    <property type="evidence" value="ECO:0007669"/>
    <property type="project" value="InterPro"/>
</dbReference>
<evidence type="ECO:0000256" key="3">
    <source>
        <dbReference type="ARBA" id="ARBA00035520"/>
    </source>
</evidence>
<dbReference type="GO" id="GO:0005840">
    <property type="term" value="C:ribosome"/>
    <property type="evidence" value="ECO:0007669"/>
    <property type="project" value="InterPro"/>
</dbReference>
<organism evidence="4 5">
    <name type="scientific">Candidatus Yonathbacteria bacterium RIFOXYD1_FULL_52_36</name>
    <dbReference type="NCBI Taxonomy" id="1802730"/>
    <lineage>
        <taxon>Bacteria</taxon>
        <taxon>Candidatus Yonathiibacteriota</taxon>
    </lineage>
</organism>
<dbReference type="InterPro" id="IPR014717">
    <property type="entry name" value="Transl_elong_EF1B/ribsomal_bS6"/>
</dbReference>
<comment type="caution">
    <text evidence="4">The sequence shown here is derived from an EMBL/GenBank/DDBJ whole genome shotgun (WGS) entry which is preliminary data.</text>
</comment>
<name>A0A1G2SM73_9BACT</name>
<dbReference type="Proteomes" id="UP000178168">
    <property type="component" value="Unassembled WGS sequence"/>
</dbReference>
<proteinExistence type="inferred from homology"/>
<evidence type="ECO:0000256" key="1">
    <source>
        <dbReference type="ARBA" id="ARBA00009512"/>
    </source>
</evidence>
<dbReference type="AlphaFoldDB" id="A0A1G2SM73"/>
<dbReference type="InterPro" id="IPR000529">
    <property type="entry name" value="Ribosomal_bS6"/>
</dbReference>
<protein>
    <recommendedName>
        <fullName evidence="2">Small ribosomal subunit protein bS6</fullName>
    </recommendedName>
    <alternativeName>
        <fullName evidence="3">30S ribosomal protein S6</fullName>
    </alternativeName>
</protein>
<sequence length="166" mass="18428">MKTEDVITKEQEHDPNVYEVGYLLVPTIAEAEVSDEVNAIKNEVEGLQGLSIADGGTPELITLAYPMDHVIANKHTLYESAYFGWMKFHARPDAIAKLEQALKANKHLIRFMIIRTIKENTLLPKKFGMTPRKREDAQTPAAAPVLTEAEIDKTVDELISTTAPAA</sequence>